<dbReference type="EMBL" id="GL883096">
    <property type="protein sequence ID" value="EGG09953.1"/>
    <property type="molecule type" value="Genomic_DNA"/>
</dbReference>
<dbReference type="RefSeq" id="XP_007407007.1">
    <property type="nucleotide sequence ID" value="XM_007406945.1"/>
</dbReference>
<name>F4RCJ9_MELLP</name>
<reference evidence="3" key="1">
    <citation type="journal article" date="2011" name="Proc. Natl. Acad. Sci. U.S.A.">
        <title>Obligate biotrophy features unraveled by the genomic analysis of rust fungi.</title>
        <authorList>
            <person name="Duplessis S."/>
            <person name="Cuomo C.A."/>
            <person name="Lin Y.-C."/>
            <person name="Aerts A."/>
            <person name="Tisserant E."/>
            <person name="Veneault-Fourrey C."/>
            <person name="Joly D.L."/>
            <person name="Hacquard S."/>
            <person name="Amselem J."/>
            <person name="Cantarel B.L."/>
            <person name="Chiu R."/>
            <person name="Coutinho P.M."/>
            <person name="Feau N."/>
            <person name="Field M."/>
            <person name="Frey P."/>
            <person name="Gelhaye E."/>
            <person name="Goldberg J."/>
            <person name="Grabherr M.G."/>
            <person name="Kodira C.D."/>
            <person name="Kohler A."/>
            <person name="Kuees U."/>
            <person name="Lindquist E.A."/>
            <person name="Lucas S.M."/>
            <person name="Mago R."/>
            <person name="Mauceli E."/>
            <person name="Morin E."/>
            <person name="Murat C."/>
            <person name="Pangilinan J.L."/>
            <person name="Park R."/>
            <person name="Pearson M."/>
            <person name="Quesneville H."/>
            <person name="Rouhier N."/>
            <person name="Sakthikumar S."/>
            <person name="Salamov A.A."/>
            <person name="Schmutz J."/>
            <person name="Selles B."/>
            <person name="Shapiro H."/>
            <person name="Tanguay P."/>
            <person name="Tuskan G.A."/>
            <person name="Henrissat B."/>
            <person name="Van de Peer Y."/>
            <person name="Rouze P."/>
            <person name="Ellis J.G."/>
            <person name="Dodds P.N."/>
            <person name="Schein J.E."/>
            <person name="Zhong S."/>
            <person name="Hamelin R.C."/>
            <person name="Grigoriev I.V."/>
            <person name="Szabo L.J."/>
            <person name="Martin F."/>
        </authorList>
    </citation>
    <scope>NUCLEOTIDE SEQUENCE [LARGE SCALE GENOMIC DNA]</scope>
    <source>
        <strain evidence="3">98AG31 / pathotype 3-4-7</strain>
    </source>
</reference>
<dbReference type="AlphaFoldDB" id="F4RCJ9"/>
<protein>
    <submittedName>
        <fullName evidence="2">Uncharacterized protein</fullName>
    </submittedName>
</protein>
<accession>F4RCJ9</accession>
<feature type="compositionally biased region" description="Low complexity" evidence="1">
    <location>
        <begin position="1"/>
        <end position="21"/>
    </location>
</feature>
<feature type="region of interest" description="Disordered" evidence="1">
    <location>
        <begin position="1"/>
        <end position="98"/>
    </location>
</feature>
<keyword evidence="3" id="KW-1185">Reference proteome</keyword>
<feature type="compositionally biased region" description="Polar residues" evidence="1">
    <location>
        <begin position="68"/>
        <end position="98"/>
    </location>
</feature>
<dbReference type="GeneID" id="18937175"/>
<dbReference type="eggNOG" id="ENOG502QQB6">
    <property type="taxonomic scope" value="Eukaryota"/>
</dbReference>
<proteinExistence type="predicted"/>
<dbReference type="HOGENOM" id="CLU_052693_0_0_1"/>
<evidence type="ECO:0000313" key="3">
    <source>
        <dbReference type="Proteomes" id="UP000001072"/>
    </source>
</evidence>
<dbReference type="Proteomes" id="UP000001072">
    <property type="component" value="Unassembled WGS sequence"/>
</dbReference>
<evidence type="ECO:0000313" key="2">
    <source>
        <dbReference type="EMBL" id="EGG09953.1"/>
    </source>
</evidence>
<dbReference type="VEuPathDB" id="FungiDB:MELLADRAFT_95218"/>
<feature type="compositionally biased region" description="Polar residues" evidence="1">
    <location>
        <begin position="42"/>
        <end position="54"/>
    </location>
</feature>
<dbReference type="KEGG" id="mlr:MELLADRAFT_95218"/>
<dbReference type="InParanoid" id="F4RCJ9"/>
<dbReference type="OrthoDB" id="10416470at2759"/>
<evidence type="ECO:0000256" key="1">
    <source>
        <dbReference type="SAM" id="MobiDB-lite"/>
    </source>
</evidence>
<gene>
    <name evidence="2" type="ORF">MELLADRAFT_95218</name>
</gene>
<sequence length="374" mass="41210">MRTTRAKSGSGSASKSATSAAQPAIQTDKSKSQAKTSRKHNQATALGDTTSTNAGGRKQQKGNPATDADNNLTANQAGDTQQSNSAPEPTNNNPIVSLSNETFSNDVEEFDKTFTLQNISTIGRTWMGSRVQAMINAREKYASHIPSEILSAAKIARHNYRKAKLLFAGLAKVKLETLEDKLGEGVTNPRSRDAFRRFMAYGKDSLKLRMPLNGGERMVLAVRNKKAGRLWTETYTTDQRRVFMDKYFFALAGIPNLDRPTDEEPEPDGAAPQVPLLTLEDEEKYRPIYDELVDHAKVIRCEGKCHSGKDMNKRSLKRVRQLGKLLARDGDRLKFKYAFLAASAHPPAKDTGTGWSRNICNCGAGRVDDQSDLA</sequence>
<organism evidence="3">
    <name type="scientific">Melampsora larici-populina (strain 98AG31 / pathotype 3-4-7)</name>
    <name type="common">Poplar leaf rust fungus</name>
    <dbReference type="NCBI Taxonomy" id="747676"/>
    <lineage>
        <taxon>Eukaryota</taxon>
        <taxon>Fungi</taxon>
        <taxon>Dikarya</taxon>
        <taxon>Basidiomycota</taxon>
        <taxon>Pucciniomycotina</taxon>
        <taxon>Pucciniomycetes</taxon>
        <taxon>Pucciniales</taxon>
        <taxon>Melampsoraceae</taxon>
        <taxon>Melampsora</taxon>
    </lineage>
</organism>